<name>A0ABP9G363_9MICC</name>
<evidence type="ECO:0000256" key="1">
    <source>
        <dbReference type="ARBA" id="ARBA00022676"/>
    </source>
</evidence>
<keyword evidence="2" id="KW-0808">Transferase</keyword>
<organism evidence="5 6">
    <name type="scientific">Nesterenkonia rhizosphaerae</name>
    <dbReference type="NCBI Taxonomy" id="1348272"/>
    <lineage>
        <taxon>Bacteria</taxon>
        <taxon>Bacillati</taxon>
        <taxon>Actinomycetota</taxon>
        <taxon>Actinomycetes</taxon>
        <taxon>Micrococcales</taxon>
        <taxon>Micrococcaceae</taxon>
        <taxon>Nesterenkonia</taxon>
    </lineage>
</organism>
<dbReference type="EMBL" id="BAABLW010000007">
    <property type="protein sequence ID" value="GAA4926992.1"/>
    <property type="molecule type" value="Genomic_DNA"/>
</dbReference>
<reference evidence="6" key="1">
    <citation type="journal article" date="2019" name="Int. J. Syst. Evol. Microbiol.">
        <title>The Global Catalogue of Microorganisms (GCM) 10K type strain sequencing project: providing services to taxonomists for standard genome sequencing and annotation.</title>
        <authorList>
            <consortium name="The Broad Institute Genomics Platform"/>
            <consortium name="The Broad Institute Genome Sequencing Center for Infectious Disease"/>
            <person name="Wu L."/>
            <person name="Ma J."/>
        </authorList>
    </citation>
    <scope>NUCLEOTIDE SEQUENCE [LARGE SCALE GENOMIC DNA]</scope>
    <source>
        <strain evidence="6">JCM 19129</strain>
    </source>
</reference>
<dbReference type="PANTHER" id="PTHR12526:SF510">
    <property type="entry name" value="D-INOSITOL 3-PHOSPHATE GLYCOSYLTRANSFERASE"/>
    <property type="match status" value="1"/>
</dbReference>
<evidence type="ECO:0000256" key="2">
    <source>
        <dbReference type="ARBA" id="ARBA00022679"/>
    </source>
</evidence>
<proteinExistence type="predicted"/>
<gene>
    <name evidence="5" type="primary">mshA</name>
    <name evidence="5" type="ORF">GCM10025790_26290</name>
</gene>
<feature type="domain" description="Glycosyltransferase subfamily 4-like N-terminal" evidence="4">
    <location>
        <begin position="28"/>
        <end position="211"/>
    </location>
</feature>
<keyword evidence="1" id="KW-0328">Glycosyltransferase</keyword>
<evidence type="ECO:0000313" key="6">
    <source>
        <dbReference type="Proteomes" id="UP001500368"/>
    </source>
</evidence>
<dbReference type="Proteomes" id="UP001500368">
    <property type="component" value="Unassembled WGS sequence"/>
</dbReference>
<dbReference type="Pfam" id="PF00534">
    <property type="entry name" value="Glycos_transf_1"/>
    <property type="match status" value="1"/>
</dbReference>
<dbReference type="SUPFAM" id="SSF53756">
    <property type="entry name" value="UDP-Glycosyltransferase/glycogen phosphorylase"/>
    <property type="match status" value="1"/>
</dbReference>
<accession>A0ABP9G363</accession>
<evidence type="ECO:0000259" key="3">
    <source>
        <dbReference type="Pfam" id="PF00534"/>
    </source>
</evidence>
<keyword evidence="6" id="KW-1185">Reference proteome</keyword>
<sequence>MPTDAVQRVVMLSLHTSPLAQAGMGDAGGLNVYVNALSQALVAQGVEVDIVTTDLDLPTVDTAAQEGGQDFSTTLTDGRRLHSLHVPRGCRQDKTQLLECLDSLSQRAAEVLRAATSTTVDVVHSHYWLSGLAGLTLAKELDASPVHTMHTIGAIKIERDPATQEDPRRHDAEARIAAEAAALTANTERERLDLERLFEVPRYRISLVKPGVDLQIFHPPAAGDPRHLRRGDRPLELTFAGRLQPHKGPQVVVEALAHLRRDHPELTVHLTVAGRQSGPDAIDIEALAAEHGVDDVVVHRKPLPHDDLATLFRRSDAVLVPSYSESFGLVALEAMACGTPVLAHRVGGLAELVRHNSTGRLIDSLDPADWAAEIAGLSADPTRWRQFSHHAAELARGYSWEATAVQAMSAYSHARQTTLSTDQPL</sequence>
<dbReference type="PANTHER" id="PTHR12526">
    <property type="entry name" value="GLYCOSYLTRANSFERASE"/>
    <property type="match status" value="1"/>
</dbReference>
<comment type="caution">
    <text evidence="5">The sequence shown here is derived from an EMBL/GenBank/DDBJ whole genome shotgun (WGS) entry which is preliminary data.</text>
</comment>
<evidence type="ECO:0000259" key="4">
    <source>
        <dbReference type="Pfam" id="PF13579"/>
    </source>
</evidence>
<dbReference type="Pfam" id="PF13579">
    <property type="entry name" value="Glyco_trans_4_4"/>
    <property type="match status" value="1"/>
</dbReference>
<feature type="domain" description="Glycosyl transferase family 1" evidence="3">
    <location>
        <begin position="232"/>
        <end position="389"/>
    </location>
</feature>
<dbReference type="InterPro" id="IPR001296">
    <property type="entry name" value="Glyco_trans_1"/>
</dbReference>
<dbReference type="RefSeq" id="WP_345478454.1">
    <property type="nucleotide sequence ID" value="NZ_BAABLW010000007.1"/>
</dbReference>
<evidence type="ECO:0000313" key="5">
    <source>
        <dbReference type="EMBL" id="GAA4926992.1"/>
    </source>
</evidence>
<dbReference type="InterPro" id="IPR028098">
    <property type="entry name" value="Glyco_trans_4-like_N"/>
</dbReference>
<dbReference type="Gene3D" id="3.40.50.2000">
    <property type="entry name" value="Glycogen Phosphorylase B"/>
    <property type="match status" value="2"/>
</dbReference>
<protein>
    <submittedName>
        <fullName evidence="5">D-inositol-3-phosphate glycosyltransferase</fullName>
    </submittedName>
</protein>